<proteinExistence type="inferred from homology"/>
<comment type="similarity">
    <text evidence="2">Belongs to the cytochrome P450 family.</text>
</comment>
<dbReference type="GO" id="GO:0005506">
    <property type="term" value="F:iron ion binding"/>
    <property type="evidence" value="ECO:0007669"/>
    <property type="project" value="InterPro"/>
</dbReference>
<evidence type="ECO:0000256" key="1">
    <source>
        <dbReference type="ARBA" id="ARBA00001971"/>
    </source>
</evidence>
<dbReference type="EMBL" id="CM001880">
    <property type="protein sequence ID" value="EOY01214.1"/>
    <property type="molecule type" value="Genomic_DNA"/>
</dbReference>
<dbReference type="GO" id="GO:0004497">
    <property type="term" value="F:monooxygenase activity"/>
    <property type="evidence" value="ECO:0007669"/>
    <property type="project" value="UniProtKB-KW"/>
</dbReference>
<evidence type="ECO:0000313" key="8">
    <source>
        <dbReference type="EMBL" id="EOY01214.1"/>
    </source>
</evidence>
<evidence type="ECO:0000256" key="4">
    <source>
        <dbReference type="ARBA" id="ARBA00022723"/>
    </source>
</evidence>
<dbReference type="InterPro" id="IPR036396">
    <property type="entry name" value="Cyt_P450_sf"/>
</dbReference>
<organism evidence="8 9">
    <name type="scientific">Theobroma cacao</name>
    <name type="common">Cacao</name>
    <name type="synonym">Cocoa</name>
    <dbReference type="NCBI Taxonomy" id="3641"/>
    <lineage>
        <taxon>Eukaryota</taxon>
        <taxon>Viridiplantae</taxon>
        <taxon>Streptophyta</taxon>
        <taxon>Embryophyta</taxon>
        <taxon>Tracheophyta</taxon>
        <taxon>Spermatophyta</taxon>
        <taxon>Magnoliopsida</taxon>
        <taxon>eudicotyledons</taxon>
        <taxon>Gunneridae</taxon>
        <taxon>Pentapetalae</taxon>
        <taxon>rosids</taxon>
        <taxon>malvids</taxon>
        <taxon>Malvales</taxon>
        <taxon>Malvaceae</taxon>
        <taxon>Byttnerioideae</taxon>
        <taxon>Theobroma</taxon>
    </lineage>
</organism>
<accession>A0A061EG21</accession>
<evidence type="ECO:0000256" key="3">
    <source>
        <dbReference type="ARBA" id="ARBA00022617"/>
    </source>
</evidence>
<keyword evidence="5" id="KW-0560">Oxidoreductase</keyword>
<dbReference type="PANTHER" id="PTHR24296">
    <property type="entry name" value="CYTOCHROME P450"/>
    <property type="match status" value="1"/>
</dbReference>
<sequence>MPVLEHVVNLKTEVDLENVLQRFDYDHICLLALGFDPKTLSAEFSNVPSKVAFDEVDEALLYRNILPVSIWKLQRWLQIGEEKKLSKGLKIVDDFVYNCISSKREKLSSKTRVEDDEFDLLTAFIVEEKGEMSVLKGKTAIKSDVLPSGDDVDEGARIFISVYSMGRMEEIWGKDCLEFKPERWISEHGDLVQWQLTYFGIIKLKWWRAKLAAQAVTLSGFTLKMV</sequence>
<evidence type="ECO:0000256" key="2">
    <source>
        <dbReference type="ARBA" id="ARBA00010617"/>
    </source>
</evidence>
<dbReference type="eggNOG" id="KOG0157">
    <property type="taxonomic scope" value="Eukaryota"/>
</dbReference>
<protein>
    <submittedName>
        <fullName evidence="8">Uncharacterized protein</fullName>
    </submittedName>
</protein>
<keyword evidence="6" id="KW-0408">Iron</keyword>
<comment type="cofactor">
    <cofactor evidence="1">
        <name>heme</name>
        <dbReference type="ChEBI" id="CHEBI:30413"/>
    </cofactor>
</comment>
<dbReference type="HOGENOM" id="CLU_1226655_0_0_1"/>
<evidence type="ECO:0000256" key="7">
    <source>
        <dbReference type="ARBA" id="ARBA00023033"/>
    </source>
</evidence>
<dbReference type="AlphaFoldDB" id="A0A061EG21"/>
<keyword evidence="7" id="KW-0503">Monooxygenase</keyword>
<evidence type="ECO:0000256" key="6">
    <source>
        <dbReference type="ARBA" id="ARBA00023004"/>
    </source>
</evidence>
<dbReference type="GO" id="GO:0016705">
    <property type="term" value="F:oxidoreductase activity, acting on paired donors, with incorporation or reduction of molecular oxygen"/>
    <property type="evidence" value="ECO:0007669"/>
    <property type="project" value="InterPro"/>
</dbReference>
<gene>
    <name evidence="8" type="ORF">TCM_011159</name>
</gene>
<name>A0A061EG21_THECC</name>
<dbReference type="InParanoid" id="A0A061EG21"/>
<dbReference type="Proteomes" id="UP000026915">
    <property type="component" value="Chromosome 2"/>
</dbReference>
<reference evidence="8 9" key="1">
    <citation type="journal article" date="2013" name="Genome Biol.">
        <title>The genome sequence of the most widely cultivated cacao type and its use to identify candidate genes regulating pod color.</title>
        <authorList>
            <person name="Motamayor J.C."/>
            <person name="Mockaitis K."/>
            <person name="Schmutz J."/>
            <person name="Haiminen N."/>
            <person name="Iii D.L."/>
            <person name="Cornejo O."/>
            <person name="Findley S.D."/>
            <person name="Zheng P."/>
            <person name="Utro F."/>
            <person name="Royaert S."/>
            <person name="Saski C."/>
            <person name="Jenkins J."/>
            <person name="Podicheti R."/>
            <person name="Zhao M."/>
            <person name="Scheffler B.E."/>
            <person name="Stack J.C."/>
            <person name="Feltus F.A."/>
            <person name="Mustiga G.M."/>
            <person name="Amores F."/>
            <person name="Phillips W."/>
            <person name="Marelli J.P."/>
            <person name="May G.D."/>
            <person name="Shapiro H."/>
            <person name="Ma J."/>
            <person name="Bustamante C.D."/>
            <person name="Schnell R.J."/>
            <person name="Main D."/>
            <person name="Gilbert D."/>
            <person name="Parida L."/>
            <person name="Kuhn D.N."/>
        </authorList>
    </citation>
    <scope>NUCLEOTIDE SEQUENCE [LARGE SCALE GENOMIC DNA]</scope>
    <source>
        <strain evidence="9">cv. Matina 1-6</strain>
    </source>
</reference>
<keyword evidence="9" id="KW-1185">Reference proteome</keyword>
<dbReference type="Gramene" id="EOY01214">
    <property type="protein sequence ID" value="EOY01214"/>
    <property type="gene ID" value="TCM_011159"/>
</dbReference>
<dbReference type="SUPFAM" id="SSF48264">
    <property type="entry name" value="Cytochrome P450"/>
    <property type="match status" value="1"/>
</dbReference>
<dbReference type="GO" id="GO:0020037">
    <property type="term" value="F:heme binding"/>
    <property type="evidence" value="ECO:0007669"/>
    <property type="project" value="InterPro"/>
</dbReference>
<keyword evidence="4" id="KW-0479">Metal-binding</keyword>
<dbReference type="Gene3D" id="1.10.630.10">
    <property type="entry name" value="Cytochrome P450"/>
    <property type="match status" value="2"/>
</dbReference>
<evidence type="ECO:0000313" key="9">
    <source>
        <dbReference type="Proteomes" id="UP000026915"/>
    </source>
</evidence>
<evidence type="ECO:0000256" key="5">
    <source>
        <dbReference type="ARBA" id="ARBA00023002"/>
    </source>
</evidence>
<keyword evidence="3" id="KW-0349">Heme</keyword>